<sequence>MNIPSESRELLSDLRERLPELEWKISQLGSFFSCQQLPRGLFRLDTDSTSAACIAEIKADIDALSKQQNKGSALYLADRIRRKVHVLVTLCQMHQGKNKPREKVYFGIKTLSTRQQWINDLELEIKTLSQQQQAMIKALKHLKDSPDANAILHLKAELGEVERRLTLAQETFNRAVS</sequence>
<dbReference type="STRING" id="1122170.GCA_000701265_02524"/>
<organism evidence="2 3">
    <name type="scientific">Legionella wadsworthii</name>
    <dbReference type="NCBI Taxonomy" id="28088"/>
    <lineage>
        <taxon>Bacteria</taxon>
        <taxon>Pseudomonadati</taxon>
        <taxon>Pseudomonadota</taxon>
        <taxon>Gammaproteobacteria</taxon>
        <taxon>Legionellales</taxon>
        <taxon>Legionellaceae</taxon>
        <taxon>Legionella</taxon>
    </lineage>
</organism>
<dbReference type="RefSeq" id="WP_031563444.1">
    <property type="nucleotide sequence ID" value="NZ_CAAAIS010000004.1"/>
</dbReference>
<dbReference type="EMBL" id="UGPB01000001">
    <property type="protein sequence ID" value="STY30721.1"/>
    <property type="molecule type" value="Genomic_DNA"/>
</dbReference>
<evidence type="ECO:0000256" key="1">
    <source>
        <dbReference type="SAM" id="Coils"/>
    </source>
</evidence>
<accession>A0A378LWT3</accession>
<keyword evidence="3" id="KW-1185">Reference proteome</keyword>
<proteinExistence type="predicted"/>
<evidence type="ECO:0000313" key="3">
    <source>
        <dbReference type="Proteomes" id="UP000255297"/>
    </source>
</evidence>
<keyword evidence="1" id="KW-0175">Coiled coil</keyword>
<protein>
    <submittedName>
        <fullName evidence="2">Coiled-coil protein</fullName>
    </submittedName>
</protein>
<gene>
    <name evidence="2" type="ORF">NCTC11532_02532</name>
</gene>
<reference evidence="2 3" key="1">
    <citation type="submission" date="2018-06" db="EMBL/GenBank/DDBJ databases">
        <authorList>
            <consortium name="Pathogen Informatics"/>
            <person name="Doyle S."/>
        </authorList>
    </citation>
    <scope>NUCLEOTIDE SEQUENCE [LARGE SCALE GENOMIC DNA]</scope>
    <source>
        <strain evidence="2 3">NCTC11532</strain>
    </source>
</reference>
<dbReference type="AlphaFoldDB" id="A0A378LWT3"/>
<feature type="coiled-coil region" evidence="1">
    <location>
        <begin position="118"/>
        <end position="171"/>
    </location>
</feature>
<name>A0A378LWT3_9GAMM</name>
<evidence type="ECO:0000313" key="2">
    <source>
        <dbReference type="EMBL" id="STY30721.1"/>
    </source>
</evidence>
<dbReference type="Proteomes" id="UP000255297">
    <property type="component" value="Unassembled WGS sequence"/>
</dbReference>
<dbReference type="OrthoDB" id="5649075at2"/>